<evidence type="ECO:0000259" key="4">
    <source>
        <dbReference type="PROSITE" id="PS50949"/>
    </source>
</evidence>
<keyword evidence="6" id="KW-1185">Reference proteome</keyword>
<dbReference type="SUPFAM" id="SSF46785">
    <property type="entry name" value="Winged helix' DNA-binding domain"/>
    <property type="match status" value="1"/>
</dbReference>
<dbReference type="InterPro" id="IPR008920">
    <property type="entry name" value="TF_FadR/GntR_C"/>
</dbReference>
<dbReference type="PRINTS" id="PR00035">
    <property type="entry name" value="HTHGNTR"/>
</dbReference>
<dbReference type="InterPro" id="IPR000524">
    <property type="entry name" value="Tscrpt_reg_HTH_GntR"/>
</dbReference>
<dbReference type="Proteomes" id="UP001220377">
    <property type="component" value="Chromosome"/>
</dbReference>
<dbReference type="SMART" id="SM00345">
    <property type="entry name" value="HTH_GNTR"/>
    <property type="match status" value="1"/>
</dbReference>
<dbReference type="PROSITE" id="PS50949">
    <property type="entry name" value="HTH_GNTR"/>
    <property type="match status" value="1"/>
</dbReference>
<dbReference type="Pfam" id="PF07729">
    <property type="entry name" value="FCD"/>
    <property type="match status" value="1"/>
</dbReference>
<reference evidence="5 6" key="1">
    <citation type="submission" date="2023-02" db="EMBL/GenBank/DDBJ databases">
        <title>Genome sequence of Lacticaseibacillus sp. KACC 23028.</title>
        <authorList>
            <person name="Kim S."/>
            <person name="Heo J."/>
            <person name="Kwon S.-W."/>
        </authorList>
    </citation>
    <scope>NUCLEOTIDE SEQUENCE [LARGE SCALE GENOMIC DNA]</scope>
    <source>
        <strain evidence="5 6">KACC 23028</strain>
    </source>
</reference>
<name>A0ABY7WSI5_9LACO</name>
<dbReference type="CDD" id="cd07377">
    <property type="entry name" value="WHTH_GntR"/>
    <property type="match status" value="1"/>
</dbReference>
<protein>
    <submittedName>
        <fullName evidence="5">GntR family transcriptional regulator</fullName>
    </submittedName>
</protein>
<accession>A0ABY7WSI5</accession>
<dbReference type="InterPro" id="IPR036390">
    <property type="entry name" value="WH_DNA-bd_sf"/>
</dbReference>
<dbReference type="EMBL" id="CP117884">
    <property type="protein sequence ID" value="WDF83145.1"/>
    <property type="molecule type" value="Genomic_DNA"/>
</dbReference>
<evidence type="ECO:0000313" key="5">
    <source>
        <dbReference type="EMBL" id="WDF83145.1"/>
    </source>
</evidence>
<dbReference type="RefSeq" id="WP_274261099.1">
    <property type="nucleotide sequence ID" value="NZ_CP117884.1"/>
</dbReference>
<evidence type="ECO:0000256" key="3">
    <source>
        <dbReference type="ARBA" id="ARBA00023163"/>
    </source>
</evidence>
<feature type="domain" description="HTH gntR-type" evidence="4">
    <location>
        <begin position="12"/>
        <end position="79"/>
    </location>
</feature>
<organism evidence="5 6">
    <name type="scientific">Lacticaseibacillus pabuli</name>
    <dbReference type="NCBI Taxonomy" id="3025672"/>
    <lineage>
        <taxon>Bacteria</taxon>
        <taxon>Bacillati</taxon>
        <taxon>Bacillota</taxon>
        <taxon>Bacilli</taxon>
        <taxon>Lactobacillales</taxon>
        <taxon>Lactobacillaceae</taxon>
        <taxon>Lacticaseibacillus</taxon>
    </lineage>
</organism>
<dbReference type="Gene3D" id="1.20.120.530">
    <property type="entry name" value="GntR ligand-binding domain-like"/>
    <property type="match status" value="1"/>
</dbReference>
<dbReference type="PANTHER" id="PTHR43537:SF45">
    <property type="entry name" value="GNTR FAMILY REGULATORY PROTEIN"/>
    <property type="match status" value="1"/>
</dbReference>
<keyword evidence="2" id="KW-0238">DNA-binding</keyword>
<dbReference type="PANTHER" id="PTHR43537">
    <property type="entry name" value="TRANSCRIPTIONAL REGULATOR, GNTR FAMILY"/>
    <property type="match status" value="1"/>
</dbReference>
<evidence type="ECO:0000256" key="2">
    <source>
        <dbReference type="ARBA" id="ARBA00023125"/>
    </source>
</evidence>
<sequence>MPIPKTKAPARETAKDRAYTQIREWIISGTLIPGEKLAEEALADAINVSRTPIREALVKLSEDGFVTTATGRVSRVAPITADAAATLYEPIAGVEGVAAKLAATKATTADLAALTALEQDYQRAIAGKDVQAMLHADRQIHLQILTIADNPYLQRLSDLLYGHIQRYETYFFDQLRSSDQMRGTTHEPLLAALKAKNQVAAKQAMETDWLETMTAIAKITASK</sequence>
<dbReference type="Gene3D" id="1.10.10.10">
    <property type="entry name" value="Winged helix-like DNA-binding domain superfamily/Winged helix DNA-binding domain"/>
    <property type="match status" value="1"/>
</dbReference>
<dbReference type="InterPro" id="IPR036388">
    <property type="entry name" value="WH-like_DNA-bd_sf"/>
</dbReference>
<keyword evidence="1" id="KW-0805">Transcription regulation</keyword>
<dbReference type="InterPro" id="IPR011711">
    <property type="entry name" value="GntR_C"/>
</dbReference>
<proteinExistence type="predicted"/>
<dbReference type="SUPFAM" id="SSF48008">
    <property type="entry name" value="GntR ligand-binding domain-like"/>
    <property type="match status" value="1"/>
</dbReference>
<evidence type="ECO:0000313" key="6">
    <source>
        <dbReference type="Proteomes" id="UP001220377"/>
    </source>
</evidence>
<evidence type="ECO:0000256" key="1">
    <source>
        <dbReference type="ARBA" id="ARBA00023015"/>
    </source>
</evidence>
<keyword evidence="3" id="KW-0804">Transcription</keyword>
<dbReference type="Pfam" id="PF00392">
    <property type="entry name" value="GntR"/>
    <property type="match status" value="1"/>
</dbReference>
<dbReference type="SMART" id="SM00895">
    <property type="entry name" value="FCD"/>
    <property type="match status" value="1"/>
</dbReference>
<gene>
    <name evidence="5" type="ORF">PQ472_02605</name>
</gene>